<dbReference type="RefSeq" id="WP_114031872.1">
    <property type="nucleotide sequence ID" value="NZ_QOIL01000017.1"/>
</dbReference>
<reference evidence="2 3" key="1">
    <citation type="submission" date="2018-06" db="EMBL/GenBank/DDBJ databases">
        <title>Sphaerisporangium craniellae sp. nov., isolated from a marine sponge in the South China Sea.</title>
        <authorList>
            <person name="Li L."/>
        </authorList>
    </citation>
    <scope>NUCLEOTIDE SEQUENCE [LARGE SCALE GENOMIC DNA]</scope>
    <source>
        <strain evidence="2 3">CCTCC AA 208026</strain>
    </source>
</reference>
<dbReference type="InterPro" id="IPR036390">
    <property type="entry name" value="WH_DNA-bd_sf"/>
</dbReference>
<protein>
    <submittedName>
        <fullName evidence="2">ROK family protein</fullName>
    </submittedName>
</protein>
<evidence type="ECO:0000256" key="1">
    <source>
        <dbReference type="ARBA" id="ARBA00006479"/>
    </source>
</evidence>
<dbReference type="EMBL" id="QOIL01000017">
    <property type="protein sequence ID" value="RCG27106.1"/>
    <property type="molecule type" value="Genomic_DNA"/>
</dbReference>
<gene>
    <name evidence="2" type="ORF">DQ384_27445</name>
</gene>
<dbReference type="SUPFAM" id="SSF46785">
    <property type="entry name" value="Winged helix' DNA-binding domain"/>
    <property type="match status" value="1"/>
</dbReference>
<proteinExistence type="inferred from homology"/>
<dbReference type="PANTHER" id="PTHR18964:SF173">
    <property type="entry name" value="GLUCOKINASE"/>
    <property type="match status" value="1"/>
</dbReference>
<accession>A0A367F9Q0</accession>
<dbReference type="Proteomes" id="UP000253094">
    <property type="component" value="Unassembled WGS sequence"/>
</dbReference>
<dbReference type="OrthoDB" id="3863906at2"/>
<keyword evidence="3" id="KW-1185">Reference proteome</keyword>
<dbReference type="InterPro" id="IPR036388">
    <property type="entry name" value="WH-like_DNA-bd_sf"/>
</dbReference>
<dbReference type="PANTHER" id="PTHR18964">
    <property type="entry name" value="ROK (REPRESSOR, ORF, KINASE) FAMILY"/>
    <property type="match status" value="1"/>
</dbReference>
<comment type="caution">
    <text evidence="2">The sequence shown here is derived from an EMBL/GenBank/DDBJ whole genome shotgun (WGS) entry which is preliminary data.</text>
</comment>
<name>A0A367F9Q0_9ACTN</name>
<sequence length="393" mass="40372">MPTEPDGTMTGTGAGALLSILRDGRARTRAELTQVTGLARSTVSQRLDALLAQRWIVPADDAVSSGGRPAVAFAFNHGGRVVASADLGVTHARVALTDLAGTLLAERTADLSIARGPVATLGWVVDTVGALLAEIGTERSRLCGVGVGLPGPVEHATGRPVNPPIMPGWHDFPVPEWLEARLGTPVLVDNDVNIMALGEHRAARPEAEHLIFVKIGTGIGCGIISERRLHRGAQGAAGDIGHIRVTSAGDVICRCGNNGCLEAGAGGGTLAARLRAAGLEAAGSRDVVRLVRGGNLLALQLIRQAGRDVGDVLAALVNFFNPAAIVLGGDLAEAGEHVLAGVREVVYSRSLPLATQHLTISTSDLGDRAGVLGGALMVIDHVLAPAAVDRTVT</sequence>
<dbReference type="InterPro" id="IPR049874">
    <property type="entry name" value="ROK_cs"/>
</dbReference>
<dbReference type="Gene3D" id="1.10.10.10">
    <property type="entry name" value="Winged helix-like DNA-binding domain superfamily/Winged helix DNA-binding domain"/>
    <property type="match status" value="1"/>
</dbReference>
<organism evidence="2 3">
    <name type="scientific">Sphaerisporangium album</name>
    <dbReference type="NCBI Taxonomy" id="509200"/>
    <lineage>
        <taxon>Bacteria</taxon>
        <taxon>Bacillati</taxon>
        <taxon>Actinomycetota</taxon>
        <taxon>Actinomycetes</taxon>
        <taxon>Streptosporangiales</taxon>
        <taxon>Streptosporangiaceae</taxon>
        <taxon>Sphaerisporangium</taxon>
    </lineage>
</organism>
<evidence type="ECO:0000313" key="2">
    <source>
        <dbReference type="EMBL" id="RCG27106.1"/>
    </source>
</evidence>
<dbReference type="SUPFAM" id="SSF53067">
    <property type="entry name" value="Actin-like ATPase domain"/>
    <property type="match status" value="1"/>
</dbReference>
<dbReference type="Pfam" id="PF00480">
    <property type="entry name" value="ROK"/>
    <property type="match status" value="1"/>
</dbReference>
<comment type="similarity">
    <text evidence="1">Belongs to the ROK (NagC/XylR) family.</text>
</comment>
<dbReference type="Gene3D" id="3.30.420.40">
    <property type="match status" value="2"/>
</dbReference>
<evidence type="ECO:0000313" key="3">
    <source>
        <dbReference type="Proteomes" id="UP000253094"/>
    </source>
</evidence>
<dbReference type="InterPro" id="IPR043129">
    <property type="entry name" value="ATPase_NBD"/>
</dbReference>
<dbReference type="InterPro" id="IPR000600">
    <property type="entry name" value="ROK"/>
</dbReference>
<dbReference type="AlphaFoldDB" id="A0A367F9Q0"/>
<dbReference type="PROSITE" id="PS01125">
    <property type="entry name" value="ROK"/>
    <property type="match status" value="1"/>
</dbReference>